<sequence>MNPPSPSPYLTFLPSIPLSPPPPTQSLHHRHLHLCRSLSVSQPLSQHSNTSSTSPKPPTTPPPLSSPPPPPPPPPPPSALSFQFPPPPSIGIPLLPLPPMPFFRFPPSQSRPPPTPITTLHQHSQTLPNNSLIRTVSFKPYTIPTPTSASPSTITATLVPISSTLMAKSTEEQLKPLFDYHHDCSDSSPAFSPKRRRHLYTAVDKNEKFIEVVDCEDKEEDDWLSPPPKVSDDTLKLGEDSTIKELRVGIYIWGITDPFDQEPIKKLFEQKDWRYTGIHALAIYGTGHLYTGSGDKSIKAWSLQDYSLSCTMNGHKSVVSTLAVCNGVLYSGS</sequence>
<keyword evidence="2" id="KW-1185">Reference proteome</keyword>
<protein>
    <submittedName>
        <fullName evidence="1">Uncharacterized protein</fullName>
    </submittedName>
</protein>
<name>A0ACC0HPQ1_9ERIC</name>
<accession>A0ACC0HPQ1</accession>
<reference evidence="1 2" key="1">
    <citation type="journal article" date="2022" name="Plant J.">
        <title>Chromosome-level genome of Camellia lanceoleosa provides a valuable resource for understanding genome evolution and self-incompatibility.</title>
        <authorList>
            <person name="Gong W."/>
            <person name="Xiao S."/>
            <person name="Wang L."/>
            <person name="Liao Z."/>
            <person name="Chang Y."/>
            <person name="Mo W."/>
            <person name="Hu G."/>
            <person name="Li W."/>
            <person name="Zhao G."/>
            <person name="Zhu H."/>
            <person name="Hu X."/>
            <person name="Ji K."/>
            <person name="Xiang X."/>
            <person name="Song Q."/>
            <person name="Yuan D."/>
            <person name="Jin S."/>
            <person name="Zhang L."/>
        </authorList>
    </citation>
    <scope>NUCLEOTIDE SEQUENCE [LARGE SCALE GENOMIC DNA]</scope>
    <source>
        <strain evidence="1">SQ_2022a</strain>
    </source>
</reference>
<dbReference type="Proteomes" id="UP001060215">
    <property type="component" value="Chromosome 4"/>
</dbReference>
<organism evidence="1 2">
    <name type="scientific">Camellia lanceoleosa</name>
    <dbReference type="NCBI Taxonomy" id="1840588"/>
    <lineage>
        <taxon>Eukaryota</taxon>
        <taxon>Viridiplantae</taxon>
        <taxon>Streptophyta</taxon>
        <taxon>Embryophyta</taxon>
        <taxon>Tracheophyta</taxon>
        <taxon>Spermatophyta</taxon>
        <taxon>Magnoliopsida</taxon>
        <taxon>eudicotyledons</taxon>
        <taxon>Gunneridae</taxon>
        <taxon>Pentapetalae</taxon>
        <taxon>asterids</taxon>
        <taxon>Ericales</taxon>
        <taxon>Theaceae</taxon>
        <taxon>Camellia</taxon>
    </lineage>
</organism>
<evidence type="ECO:0000313" key="1">
    <source>
        <dbReference type="EMBL" id="KAI8013946.1"/>
    </source>
</evidence>
<evidence type="ECO:0000313" key="2">
    <source>
        <dbReference type="Proteomes" id="UP001060215"/>
    </source>
</evidence>
<comment type="caution">
    <text evidence="1">The sequence shown here is derived from an EMBL/GenBank/DDBJ whole genome shotgun (WGS) entry which is preliminary data.</text>
</comment>
<dbReference type="EMBL" id="CM045761">
    <property type="protein sequence ID" value="KAI8013946.1"/>
    <property type="molecule type" value="Genomic_DNA"/>
</dbReference>
<gene>
    <name evidence="1" type="ORF">LOK49_LG05G01283</name>
</gene>
<proteinExistence type="predicted"/>